<dbReference type="EMBL" id="JASNQZ010000004">
    <property type="protein sequence ID" value="KAL0958421.1"/>
    <property type="molecule type" value="Genomic_DNA"/>
</dbReference>
<feature type="region of interest" description="Disordered" evidence="1">
    <location>
        <begin position="313"/>
        <end position="397"/>
    </location>
</feature>
<evidence type="ECO:0000313" key="2">
    <source>
        <dbReference type="EMBL" id="KAL0958421.1"/>
    </source>
</evidence>
<dbReference type="Proteomes" id="UP001556367">
    <property type="component" value="Unassembled WGS sequence"/>
</dbReference>
<evidence type="ECO:0000256" key="1">
    <source>
        <dbReference type="SAM" id="MobiDB-lite"/>
    </source>
</evidence>
<accession>A0ABR3JTF4</accession>
<feature type="compositionally biased region" description="Basic residues" evidence="1">
    <location>
        <begin position="432"/>
        <end position="441"/>
    </location>
</feature>
<organism evidence="2 3">
    <name type="scientific">Hohenbuehelia grisea</name>
    <dbReference type="NCBI Taxonomy" id="104357"/>
    <lineage>
        <taxon>Eukaryota</taxon>
        <taxon>Fungi</taxon>
        <taxon>Dikarya</taxon>
        <taxon>Basidiomycota</taxon>
        <taxon>Agaricomycotina</taxon>
        <taxon>Agaricomycetes</taxon>
        <taxon>Agaricomycetidae</taxon>
        <taxon>Agaricales</taxon>
        <taxon>Pleurotineae</taxon>
        <taxon>Pleurotaceae</taxon>
        <taxon>Hohenbuehelia</taxon>
    </lineage>
</organism>
<feature type="compositionally biased region" description="Low complexity" evidence="1">
    <location>
        <begin position="243"/>
        <end position="264"/>
    </location>
</feature>
<feature type="compositionally biased region" description="Low complexity" evidence="1">
    <location>
        <begin position="1"/>
        <end position="22"/>
    </location>
</feature>
<comment type="caution">
    <text evidence="2">The sequence shown here is derived from an EMBL/GenBank/DDBJ whole genome shotgun (WGS) entry which is preliminary data.</text>
</comment>
<protein>
    <submittedName>
        <fullName evidence="2">Uncharacterized protein</fullName>
    </submittedName>
</protein>
<feature type="compositionally biased region" description="Acidic residues" evidence="1">
    <location>
        <begin position="559"/>
        <end position="569"/>
    </location>
</feature>
<feature type="region of interest" description="Disordered" evidence="1">
    <location>
        <begin position="68"/>
        <end position="89"/>
    </location>
</feature>
<feature type="compositionally biased region" description="Basic residues" evidence="1">
    <location>
        <begin position="472"/>
        <end position="484"/>
    </location>
</feature>
<feature type="compositionally biased region" description="Low complexity" evidence="1">
    <location>
        <begin position="444"/>
        <end position="455"/>
    </location>
</feature>
<feature type="region of interest" description="Disordered" evidence="1">
    <location>
        <begin position="105"/>
        <end position="229"/>
    </location>
</feature>
<feature type="compositionally biased region" description="Basic and acidic residues" evidence="1">
    <location>
        <begin position="589"/>
        <end position="602"/>
    </location>
</feature>
<sequence>MSSQTSPSLTMSSGSASSTSGPPTTPLPRQRRYPSLGRVPLHRRGTSSQYERLEDLLREAGYKETRIFTPESDRVEKTAKGDNATESARSGVGAVVGFLAGLMQKSEGNQGVAKEDVSEGGPRSNIVAAPSYSPPASPLAQRRYPRPRSPESFASSSVDSLNLRRRVHRPMPDAASNSPIAHPTPQPSRATAYLRHMSSIPNIPRPKSTPPVLRQNTGHNAHHNAQPAPNSWLDYVSQALVKSSNPTNLTPTPTRPQLRPTRSSLSQVTTHSARTIRTRAGKSPLQEHHPVLPSLALITPSLLSTGEVTHSRVVCRSAPGSRAASRSRGPKDAAERGQAKSARENLMWNTEDGFPGRQQDANPTGSWGFSWGRRAHGRPPGRKKRRGRAPADNVPSLARTRVEGDVWSLHMHPVPLVDAETQSDVERPSASGRRHHHHKHGPQTDTDGASTSGSESDSEGELDLARILVPPKRQHSIRSLRRHLDRQPPPVPPLPAAFMNPQRQRGRQSASRDADEDDDSSTIQFGQGSDVPTWSLQGGGADGRRTWGRARGRALLGEREDDVEGEDETWGSGWVRRNGSRGGGGGDTSRSRGDGEGGDSHNHTAGRRQRLPGPWAAWGS</sequence>
<feature type="compositionally biased region" description="Polar residues" evidence="1">
    <location>
        <begin position="522"/>
        <end position="536"/>
    </location>
</feature>
<feature type="compositionally biased region" description="Basic and acidic residues" evidence="1">
    <location>
        <begin position="68"/>
        <end position="80"/>
    </location>
</feature>
<feature type="compositionally biased region" description="Basic and acidic residues" evidence="1">
    <location>
        <begin position="329"/>
        <end position="343"/>
    </location>
</feature>
<feature type="compositionally biased region" description="Low complexity" evidence="1">
    <location>
        <begin position="316"/>
        <end position="327"/>
    </location>
</feature>
<reference evidence="3" key="1">
    <citation type="submission" date="2024-06" db="EMBL/GenBank/DDBJ databases">
        <title>Multi-omics analyses provide insights into the biosynthesis of the anticancer antibiotic pleurotin in Hohenbuehelia grisea.</title>
        <authorList>
            <person name="Weaver J.A."/>
            <person name="Alberti F."/>
        </authorList>
    </citation>
    <scope>NUCLEOTIDE SEQUENCE [LARGE SCALE GENOMIC DNA]</scope>
    <source>
        <strain evidence="3">T-177</strain>
    </source>
</reference>
<proteinExistence type="predicted"/>
<keyword evidence="3" id="KW-1185">Reference proteome</keyword>
<feature type="compositionally biased region" description="Basic residues" evidence="1">
    <location>
        <begin position="373"/>
        <end position="388"/>
    </location>
</feature>
<evidence type="ECO:0000313" key="3">
    <source>
        <dbReference type="Proteomes" id="UP001556367"/>
    </source>
</evidence>
<name>A0ABR3JTF4_9AGAR</name>
<feature type="region of interest" description="Disordered" evidence="1">
    <location>
        <begin position="1"/>
        <end position="52"/>
    </location>
</feature>
<feature type="region of interest" description="Disordered" evidence="1">
    <location>
        <begin position="243"/>
        <end position="287"/>
    </location>
</feature>
<gene>
    <name evidence="2" type="ORF">HGRIS_000561</name>
</gene>
<feature type="region of interest" description="Disordered" evidence="1">
    <location>
        <begin position="417"/>
        <end position="620"/>
    </location>
</feature>